<keyword evidence="6 8" id="KW-1133">Transmembrane helix</keyword>
<feature type="transmembrane region" description="Helical" evidence="8">
    <location>
        <begin position="223"/>
        <end position="247"/>
    </location>
</feature>
<evidence type="ECO:0000256" key="6">
    <source>
        <dbReference type="ARBA" id="ARBA00022989"/>
    </source>
</evidence>
<dbReference type="PANTHER" id="PTHR36838:SF4">
    <property type="entry name" value="AUXIN EFFLUX CARRIER FAMILY PROTEIN"/>
    <property type="match status" value="1"/>
</dbReference>
<evidence type="ECO:0000313" key="9">
    <source>
        <dbReference type="EMBL" id="MBW9066260.1"/>
    </source>
</evidence>
<gene>
    <name evidence="9" type="ORF">JNB71_23420</name>
</gene>
<dbReference type="Pfam" id="PF03547">
    <property type="entry name" value="Mem_trans"/>
    <property type="match status" value="2"/>
</dbReference>
<evidence type="ECO:0000256" key="2">
    <source>
        <dbReference type="ARBA" id="ARBA00010145"/>
    </source>
</evidence>
<feature type="transmembrane region" description="Helical" evidence="8">
    <location>
        <begin position="285"/>
        <end position="310"/>
    </location>
</feature>
<organism evidence="9 10">
    <name type="scientific">Rhizobium herbae</name>
    <dbReference type="NCBI Taxonomy" id="508661"/>
    <lineage>
        <taxon>Bacteria</taxon>
        <taxon>Pseudomonadati</taxon>
        <taxon>Pseudomonadota</taxon>
        <taxon>Alphaproteobacteria</taxon>
        <taxon>Hyphomicrobiales</taxon>
        <taxon>Rhizobiaceae</taxon>
        <taxon>Rhizobium/Agrobacterium group</taxon>
        <taxon>Rhizobium</taxon>
    </lineage>
</organism>
<reference evidence="9 10" key="1">
    <citation type="journal article" date="2021" name="MBio">
        <title>Poor Competitiveness of Bradyrhizobium in Pigeon Pea Root Colonization in Indian Soils.</title>
        <authorList>
            <person name="Chalasani D."/>
            <person name="Basu A."/>
            <person name="Pullabhotla S.V.S.R.N."/>
            <person name="Jorrin B."/>
            <person name="Neal A.L."/>
            <person name="Poole P.S."/>
            <person name="Podile A.R."/>
            <person name="Tkacz A."/>
        </authorList>
    </citation>
    <scope>NUCLEOTIDE SEQUENCE [LARGE SCALE GENOMIC DNA]</scope>
    <source>
        <strain evidence="9 10">HU44</strain>
    </source>
</reference>
<dbReference type="InterPro" id="IPR004776">
    <property type="entry name" value="Mem_transp_PIN-like"/>
</dbReference>
<name>A0ABS7HHG1_9HYPH</name>
<evidence type="ECO:0000256" key="5">
    <source>
        <dbReference type="ARBA" id="ARBA00022692"/>
    </source>
</evidence>
<dbReference type="EMBL" id="JAEUAO010000007">
    <property type="protein sequence ID" value="MBW9066260.1"/>
    <property type="molecule type" value="Genomic_DNA"/>
</dbReference>
<sequence>MTIIFESILPIFLLVSLGVWLKRSPLIDLTLWEGLEQLGYYVLFPALLFSTLATADFAGMKTDATALATIGSVTLMSAALLLLWPMLRARHVSAASFTSIFQTATRWNGFMALAIAQKLYGSLGLSLTALVMTLVIIPINLYNVGVLIGFNGGPKGLRFFAFKIATNPLIVASALGIVLNVLGIAVYGPVLNAIEMLAGASLSLGLVMVGAGLKVLDALRPSLVALLAVFLKLIVMPVFMVGTAYALGIRGDSLLVIALGASVPTAMNGYLLAKQMGGDAPLYAAVATVQTVVSFFTIPLVLTVTGYVAAG</sequence>
<dbReference type="Proteomes" id="UP000757604">
    <property type="component" value="Unassembled WGS sequence"/>
</dbReference>
<evidence type="ECO:0000313" key="10">
    <source>
        <dbReference type="Proteomes" id="UP000757604"/>
    </source>
</evidence>
<keyword evidence="4" id="KW-1003">Cell membrane</keyword>
<feature type="transmembrane region" description="Helical" evidence="8">
    <location>
        <begin position="196"/>
        <end position="216"/>
    </location>
</feature>
<evidence type="ECO:0000256" key="4">
    <source>
        <dbReference type="ARBA" id="ARBA00022475"/>
    </source>
</evidence>
<accession>A0ABS7HHG1</accession>
<comment type="similarity">
    <text evidence="2">Belongs to the auxin efflux carrier (TC 2.A.69) family.</text>
</comment>
<feature type="transmembrane region" description="Helical" evidence="8">
    <location>
        <begin position="127"/>
        <end position="148"/>
    </location>
</feature>
<feature type="transmembrane region" description="Helical" evidence="8">
    <location>
        <begin position="39"/>
        <end position="59"/>
    </location>
</feature>
<dbReference type="RefSeq" id="WP_220374171.1">
    <property type="nucleotide sequence ID" value="NZ_JAEUAO010000007.1"/>
</dbReference>
<dbReference type="Gene3D" id="1.20.1530.20">
    <property type="match status" value="1"/>
</dbReference>
<dbReference type="InterPro" id="IPR038770">
    <property type="entry name" value="Na+/solute_symporter_sf"/>
</dbReference>
<evidence type="ECO:0000256" key="7">
    <source>
        <dbReference type="ARBA" id="ARBA00023136"/>
    </source>
</evidence>
<evidence type="ECO:0000256" key="8">
    <source>
        <dbReference type="SAM" id="Phobius"/>
    </source>
</evidence>
<feature type="transmembrane region" description="Helical" evidence="8">
    <location>
        <begin position="169"/>
        <end position="190"/>
    </location>
</feature>
<keyword evidence="7 8" id="KW-0472">Membrane</keyword>
<feature type="transmembrane region" description="Helical" evidence="8">
    <location>
        <begin position="253"/>
        <end position="273"/>
    </location>
</feature>
<protein>
    <submittedName>
        <fullName evidence="9">AEC family transporter</fullName>
    </submittedName>
</protein>
<keyword evidence="10" id="KW-1185">Reference proteome</keyword>
<dbReference type="PANTHER" id="PTHR36838">
    <property type="entry name" value="AUXIN EFFLUX CARRIER FAMILY PROTEIN"/>
    <property type="match status" value="1"/>
</dbReference>
<comment type="caution">
    <text evidence="9">The sequence shown here is derived from an EMBL/GenBank/DDBJ whole genome shotgun (WGS) entry which is preliminary data.</text>
</comment>
<proteinExistence type="inferred from homology"/>
<evidence type="ECO:0000256" key="3">
    <source>
        <dbReference type="ARBA" id="ARBA00022448"/>
    </source>
</evidence>
<keyword evidence="3" id="KW-0813">Transport</keyword>
<feature type="transmembrane region" description="Helical" evidence="8">
    <location>
        <begin position="66"/>
        <end position="87"/>
    </location>
</feature>
<comment type="subcellular location">
    <subcellularLocation>
        <location evidence="1">Cell membrane</location>
        <topology evidence="1">Multi-pass membrane protein</topology>
    </subcellularLocation>
</comment>
<evidence type="ECO:0000256" key="1">
    <source>
        <dbReference type="ARBA" id="ARBA00004651"/>
    </source>
</evidence>
<keyword evidence="5 8" id="KW-0812">Transmembrane</keyword>